<proteinExistence type="predicted"/>
<accession>A0A1B6KCT5</accession>
<dbReference type="EMBL" id="GEBQ01030709">
    <property type="protein sequence ID" value="JAT09268.1"/>
    <property type="molecule type" value="Transcribed_RNA"/>
</dbReference>
<feature type="region of interest" description="Disordered" evidence="1">
    <location>
        <begin position="1"/>
        <end position="37"/>
    </location>
</feature>
<reference evidence="2" key="1">
    <citation type="submission" date="2015-11" db="EMBL/GenBank/DDBJ databases">
        <title>De novo transcriptome assembly of four potential Pierce s Disease insect vectors from Arizona vineyards.</title>
        <authorList>
            <person name="Tassone E.E."/>
        </authorList>
    </citation>
    <scope>NUCLEOTIDE SEQUENCE</scope>
</reference>
<evidence type="ECO:0000256" key="1">
    <source>
        <dbReference type="SAM" id="MobiDB-lite"/>
    </source>
</evidence>
<organism evidence="2">
    <name type="scientific">Graphocephala atropunctata</name>
    <dbReference type="NCBI Taxonomy" id="36148"/>
    <lineage>
        <taxon>Eukaryota</taxon>
        <taxon>Metazoa</taxon>
        <taxon>Ecdysozoa</taxon>
        <taxon>Arthropoda</taxon>
        <taxon>Hexapoda</taxon>
        <taxon>Insecta</taxon>
        <taxon>Pterygota</taxon>
        <taxon>Neoptera</taxon>
        <taxon>Paraneoptera</taxon>
        <taxon>Hemiptera</taxon>
        <taxon>Auchenorrhyncha</taxon>
        <taxon>Membracoidea</taxon>
        <taxon>Cicadellidae</taxon>
        <taxon>Cicadellinae</taxon>
        <taxon>Cicadellini</taxon>
        <taxon>Graphocephala</taxon>
    </lineage>
</organism>
<sequence length="155" mass="17483">MGLGSSKTRKIHIENPESGDARTSEANYSGGKGDPKVAKVIQKNAPPKRLAFMPRFENAESQIRDLRGSFLRNNVSNSSSSAIGFGKEEFERMYQDVERYFTFTNENTLRDYEIPCKVIKEALKECLTIHNQQPLHCGEEVSNFVSCLSKCKLSQ</sequence>
<dbReference type="AlphaFoldDB" id="A0A1B6KCT5"/>
<gene>
    <name evidence="2" type="ORF">g.1254</name>
</gene>
<feature type="compositionally biased region" description="Basic and acidic residues" evidence="1">
    <location>
        <begin position="11"/>
        <end position="23"/>
    </location>
</feature>
<protein>
    <recommendedName>
        <fullName evidence="3">CHCH domain-containing protein</fullName>
    </recommendedName>
</protein>
<evidence type="ECO:0000313" key="2">
    <source>
        <dbReference type="EMBL" id="JAT09268.1"/>
    </source>
</evidence>
<evidence type="ECO:0008006" key="3">
    <source>
        <dbReference type="Google" id="ProtNLM"/>
    </source>
</evidence>
<name>A0A1B6KCT5_9HEMI</name>